<evidence type="ECO:0000313" key="1">
    <source>
        <dbReference type="EMBL" id="AHJ96178.1"/>
    </source>
</evidence>
<sequence length="223" mass="25233">MRWLLPLALLLPVRLLAQIPGTPPIEPTKNRYGAVSVGALPLLASGYYLSLEKPWQPDSRHSLVLTPQWYRGRVNDLTSNLHQNGADRVRGYGLDVQHRIYLGPQLTPFDGFYVSYGVSYQYFRMQFQAPGWLAEPGPNGLYYYQYRLRDQTETIDRYGASVILGRQVLFPNTPVFFDTYLGIGLRQATSRSVIPGNYYAASMSDYGHEGLYIPVGFRLGVAM</sequence>
<dbReference type="KEGG" id="hsw:Hsw_0583"/>
<dbReference type="Proteomes" id="UP000019423">
    <property type="component" value="Chromosome"/>
</dbReference>
<dbReference type="AlphaFoldDB" id="W8EUH4"/>
<dbReference type="HOGENOM" id="CLU_1238808_0_0_10"/>
<dbReference type="PATRIC" id="fig|1227739.3.peg.841"/>
<evidence type="ECO:0008006" key="3">
    <source>
        <dbReference type="Google" id="ProtNLM"/>
    </source>
</evidence>
<dbReference type="EMBL" id="CP007145">
    <property type="protein sequence ID" value="AHJ96178.1"/>
    <property type="molecule type" value="Genomic_DNA"/>
</dbReference>
<dbReference type="STRING" id="1227739.Hsw_0583"/>
<keyword evidence="2" id="KW-1185">Reference proteome</keyword>
<evidence type="ECO:0000313" key="2">
    <source>
        <dbReference type="Proteomes" id="UP000019423"/>
    </source>
</evidence>
<dbReference type="OrthoDB" id="876200at2"/>
<reference evidence="1 2" key="1">
    <citation type="submission" date="2014-01" db="EMBL/GenBank/DDBJ databases">
        <title>Complete genome sequence of ionizing-radiation resistance bacterium Hymenobacter swuensis DY53.</title>
        <authorList>
            <person name="Jung J.-H."/>
            <person name="Jeong S.-W."/>
            <person name="Joe M.-H."/>
            <person name="Cho y.-j."/>
            <person name="Kim M.-K."/>
            <person name="Lim S.-Y."/>
        </authorList>
    </citation>
    <scope>NUCLEOTIDE SEQUENCE [LARGE SCALE GENOMIC DNA]</scope>
    <source>
        <strain evidence="1 2">DY53</strain>
    </source>
</reference>
<name>W8EUH4_9BACT</name>
<organism evidence="1 2">
    <name type="scientific">Hymenobacter swuensis DY53</name>
    <dbReference type="NCBI Taxonomy" id="1227739"/>
    <lineage>
        <taxon>Bacteria</taxon>
        <taxon>Pseudomonadati</taxon>
        <taxon>Bacteroidota</taxon>
        <taxon>Cytophagia</taxon>
        <taxon>Cytophagales</taxon>
        <taxon>Hymenobacteraceae</taxon>
        <taxon>Hymenobacter</taxon>
    </lineage>
</organism>
<proteinExistence type="predicted"/>
<accession>W8EUH4</accession>
<protein>
    <recommendedName>
        <fullName evidence="3">DUF3575 domain-containing protein</fullName>
    </recommendedName>
</protein>
<gene>
    <name evidence="1" type="ORF">Hsw_0583</name>
</gene>
<dbReference type="RefSeq" id="WP_044000961.1">
    <property type="nucleotide sequence ID" value="NZ_CP007145.1"/>
</dbReference>